<dbReference type="AlphaFoldDB" id="A0A1F4UH63"/>
<proteinExistence type="inferred from homology"/>
<evidence type="ECO:0000256" key="1">
    <source>
        <dbReference type="ARBA" id="ARBA00007164"/>
    </source>
</evidence>
<evidence type="ECO:0000256" key="4">
    <source>
        <dbReference type="ARBA" id="ARBA00022960"/>
    </source>
</evidence>
<dbReference type="EMBL" id="MEUN01000072">
    <property type="protein sequence ID" value="OGC44257.1"/>
    <property type="molecule type" value="Genomic_DNA"/>
</dbReference>
<comment type="caution">
    <text evidence="12">The sequence shown here is derived from an EMBL/GenBank/DDBJ whole genome shotgun (WGS) entry which is preliminary data.</text>
</comment>
<dbReference type="PRINTS" id="PR00725">
    <property type="entry name" value="DADACBPTASE1"/>
</dbReference>
<keyword evidence="4" id="KW-0133">Cell shape</keyword>
<sequence length="353" mass="39820">MSNKEKKVEKKNLPDERYDEKLFKQAYKAAKEAREVEKKTKQKKSFLKISLLISIPLVVISITLLLLSFVKPKSEYIETGIYPKGTYLVELKQADVRENIEKEVSDISISALSGLVFNPQTGDILFEKEIHAKRYIASLTKILTAIVVLETFPLDEVIEVSRENIPEGLSWQLGLKKGEKISVENLFKAMIMSSYNDTAYIFANAYTKEGYEGFIKAMNSKAQSLRMFDSEFSNPAGIDQEGNFSTAWDVAMLISGAQNYKEIVDTVSLGSYTVNWSSGDEVISKKIFTTNQLYGVNPYSKGFKTGITDLAKQCFAGYFEYPNGKSVMTIVLGSEDRFTDTVKLERYSRGLLR</sequence>
<evidence type="ECO:0000313" key="12">
    <source>
        <dbReference type="EMBL" id="OGC44257.1"/>
    </source>
</evidence>
<dbReference type="InterPro" id="IPR012338">
    <property type="entry name" value="Beta-lactam/transpept-like"/>
</dbReference>
<dbReference type="GO" id="GO:0006508">
    <property type="term" value="P:proteolysis"/>
    <property type="evidence" value="ECO:0007669"/>
    <property type="project" value="InterPro"/>
</dbReference>
<dbReference type="Pfam" id="PF00768">
    <property type="entry name" value="Peptidase_S11"/>
    <property type="match status" value="1"/>
</dbReference>
<feature type="domain" description="Peptidase S11 D-alanyl-D-alanine carboxypeptidase A N-terminal" evidence="11">
    <location>
        <begin position="103"/>
        <end position="334"/>
    </location>
</feature>
<keyword evidence="10" id="KW-0812">Transmembrane</keyword>
<evidence type="ECO:0000256" key="7">
    <source>
        <dbReference type="PIRSR" id="PIRSR618044-1"/>
    </source>
</evidence>
<dbReference type="InterPro" id="IPR001967">
    <property type="entry name" value="Peptidase_S11_N"/>
</dbReference>
<dbReference type="Proteomes" id="UP000177434">
    <property type="component" value="Unassembled WGS sequence"/>
</dbReference>
<dbReference type="InterPro" id="IPR018044">
    <property type="entry name" value="Peptidase_S11"/>
</dbReference>
<evidence type="ECO:0000256" key="2">
    <source>
        <dbReference type="ARBA" id="ARBA00022729"/>
    </source>
</evidence>
<accession>A0A1F4UH63</accession>
<keyword evidence="2" id="KW-0732">Signal</keyword>
<evidence type="ECO:0000256" key="5">
    <source>
        <dbReference type="ARBA" id="ARBA00022984"/>
    </source>
</evidence>
<feature type="active site" description="Proton acceptor" evidence="7">
    <location>
        <position position="141"/>
    </location>
</feature>
<dbReference type="Gene3D" id="3.40.710.10">
    <property type="entry name" value="DD-peptidase/beta-lactamase superfamily"/>
    <property type="match status" value="1"/>
</dbReference>
<reference evidence="12 13" key="1">
    <citation type="journal article" date="2016" name="Nat. Commun.">
        <title>Thousands of microbial genomes shed light on interconnected biogeochemical processes in an aquifer system.</title>
        <authorList>
            <person name="Anantharaman K."/>
            <person name="Brown C.T."/>
            <person name="Hug L.A."/>
            <person name="Sharon I."/>
            <person name="Castelle C.J."/>
            <person name="Probst A.J."/>
            <person name="Thomas B.C."/>
            <person name="Singh A."/>
            <person name="Wilkins M.J."/>
            <person name="Karaoz U."/>
            <person name="Brodie E.L."/>
            <person name="Williams K.H."/>
            <person name="Hubbard S.S."/>
            <person name="Banfield J.F."/>
        </authorList>
    </citation>
    <scope>NUCLEOTIDE SEQUENCE [LARGE SCALE GENOMIC DNA]</scope>
</reference>
<keyword evidence="10" id="KW-0472">Membrane</keyword>
<feature type="transmembrane region" description="Helical" evidence="10">
    <location>
        <begin position="49"/>
        <end position="70"/>
    </location>
</feature>
<comment type="similarity">
    <text evidence="1 9">Belongs to the peptidase S11 family.</text>
</comment>
<evidence type="ECO:0000256" key="10">
    <source>
        <dbReference type="SAM" id="Phobius"/>
    </source>
</evidence>
<dbReference type="GO" id="GO:0009252">
    <property type="term" value="P:peptidoglycan biosynthetic process"/>
    <property type="evidence" value="ECO:0007669"/>
    <property type="project" value="UniProtKB-KW"/>
</dbReference>
<dbReference type="GO" id="GO:0008360">
    <property type="term" value="P:regulation of cell shape"/>
    <property type="evidence" value="ECO:0007669"/>
    <property type="project" value="UniProtKB-KW"/>
</dbReference>
<feature type="active site" description="Acyl-ester intermediate" evidence="7">
    <location>
        <position position="138"/>
    </location>
</feature>
<dbReference type="SUPFAM" id="SSF56601">
    <property type="entry name" value="beta-lactamase/transpeptidase-like"/>
    <property type="match status" value="1"/>
</dbReference>
<evidence type="ECO:0000256" key="8">
    <source>
        <dbReference type="PIRSR" id="PIRSR618044-2"/>
    </source>
</evidence>
<dbReference type="GO" id="GO:0009002">
    <property type="term" value="F:serine-type D-Ala-D-Ala carboxypeptidase activity"/>
    <property type="evidence" value="ECO:0007669"/>
    <property type="project" value="InterPro"/>
</dbReference>
<name>A0A1F4UH63_9BACT</name>
<dbReference type="GO" id="GO:0071555">
    <property type="term" value="P:cell wall organization"/>
    <property type="evidence" value="ECO:0007669"/>
    <property type="project" value="UniProtKB-KW"/>
</dbReference>
<gene>
    <name evidence="12" type="ORF">A2400_00940</name>
</gene>
<keyword evidence="6" id="KW-0961">Cell wall biogenesis/degradation</keyword>
<dbReference type="PANTHER" id="PTHR21581">
    <property type="entry name" value="D-ALANYL-D-ALANINE CARBOXYPEPTIDASE"/>
    <property type="match status" value="1"/>
</dbReference>
<feature type="binding site" evidence="8">
    <location>
        <position position="304"/>
    </location>
    <ligand>
        <name>substrate</name>
    </ligand>
</feature>
<evidence type="ECO:0000313" key="13">
    <source>
        <dbReference type="Proteomes" id="UP000177434"/>
    </source>
</evidence>
<keyword evidence="10" id="KW-1133">Transmembrane helix</keyword>
<protein>
    <recommendedName>
        <fullName evidence="11">Peptidase S11 D-alanyl-D-alanine carboxypeptidase A N-terminal domain-containing protein</fullName>
    </recommendedName>
</protein>
<feature type="active site" evidence="7">
    <location>
        <position position="194"/>
    </location>
</feature>
<organism evidence="12 13">
    <name type="scientific">candidate division WS6 bacterium RIFOXYB1_FULL_33_14</name>
    <dbReference type="NCBI Taxonomy" id="1817896"/>
    <lineage>
        <taxon>Bacteria</taxon>
        <taxon>Candidatus Dojkabacteria</taxon>
    </lineage>
</organism>
<evidence type="ECO:0000256" key="9">
    <source>
        <dbReference type="RuleBase" id="RU004016"/>
    </source>
</evidence>
<evidence type="ECO:0000259" key="11">
    <source>
        <dbReference type="Pfam" id="PF00768"/>
    </source>
</evidence>
<evidence type="ECO:0000256" key="6">
    <source>
        <dbReference type="ARBA" id="ARBA00023316"/>
    </source>
</evidence>
<dbReference type="PANTHER" id="PTHR21581:SF6">
    <property type="entry name" value="TRAFFICKING PROTEIN PARTICLE COMPLEX SUBUNIT 12"/>
    <property type="match status" value="1"/>
</dbReference>
<evidence type="ECO:0000256" key="3">
    <source>
        <dbReference type="ARBA" id="ARBA00022801"/>
    </source>
</evidence>
<keyword evidence="3" id="KW-0378">Hydrolase</keyword>
<keyword evidence="5" id="KW-0573">Peptidoglycan synthesis</keyword>